<dbReference type="AlphaFoldDB" id="A0A3M7RY49"/>
<dbReference type="EMBL" id="REGN01002379">
    <property type="protein sequence ID" value="RNA28513.1"/>
    <property type="molecule type" value="Genomic_DNA"/>
</dbReference>
<protein>
    <submittedName>
        <fullName evidence="1">Uncharacterized protein</fullName>
    </submittedName>
</protein>
<comment type="caution">
    <text evidence="1">The sequence shown here is derived from an EMBL/GenBank/DDBJ whole genome shotgun (WGS) entry which is preliminary data.</text>
</comment>
<organism evidence="1 2">
    <name type="scientific">Brachionus plicatilis</name>
    <name type="common">Marine rotifer</name>
    <name type="synonym">Brachionus muelleri</name>
    <dbReference type="NCBI Taxonomy" id="10195"/>
    <lineage>
        <taxon>Eukaryota</taxon>
        <taxon>Metazoa</taxon>
        <taxon>Spiralia</taxon>
        <taxon>Gnathifera</taxon>
        <taxon>Rotifera</taxon>
        <taxon>Eurotatoria</taxon>
        <taxon>Monogononta</taxon>
        <taxon>Pseudotrocha</taxon>
        <taxon>Ploima</taxon>
        <taxon>Brachionidae</taxon>
        <taxon>Brachionus</taxon>
    </lineage>
</organism>
<accession>A0A3M7RY49</accession>
<sequence length="68" mass="7494">MLLESGATASLKNIAKFPETMAETVKQVIAGSKVDRNFGLERIKVRIKSALSCEKGWETGSFFKPALY</sequence>
<reference evidence="1 2" key="1">
    <citation type="journal article" date="2018" name="Sci. Rep.">
        <title>Genomic signatures of local adaptation to the degree of environmental predictability in rotifers.</title>
        <authorList>
            <person name="Franch-Gras L."/>
            <person name="Hahn C."/>
            <person name="Garcia-Roger E.M."/>
            <person name="Carmona M.J."/>
            <person name="Serra M."/>
            <person name="Gomez A."/>
        </authorList>
    </citation>
    <scope>NUCLEOTIDE SEQUENCE [LARGE SCALE GENOMIC DNA]</scope>
    <source>
        <strain evidence="1">HYR1</strain>
    </source>
</reference>
<proteinExistence type="predicted"/>
<keyword evidence="2" id="KW-1185">Reference proteome</keyword>
<dbReference type="OrthoDB" id="10513042at2759"/>
<evidence type="ECO:0000313" key="1">
    <source>
        <dbReference type="EMBL" id="RNA28513.1"/>
    </source>
</evidence>
<evidence type="ECO:0000313" key="2">
    <source>
        <dbReference type="Proteomes" id="UP000276133"/>
    </source>
</evidence>
<name>A0A3M7RY49_BRAPC</name>
<gene>
    <name evidence="1" type="ORF">BpHYR1_026579</name>
</gene>
<dbReference type="Proteomes" id="UP000276133">
    <property type="component" value="Unassembled WGS sequence"/>
</dbReference>